<gene>
    <name evidence="7" type="ORF">PJIAN_1903</name>
</gene>
<feature type="transmembrane region" description="Helical" evidence="6">
    <location>
        <begin position="21"/>
        <end position="44"/>
    </location>
</feature>
<evidence type="ECO:0000256" key="3">
    <source>
        <dbReference type="ARBA" id="ARBA00022692"/>
    </source>
</evidence>
<feature type="transmembrane region" description="Helical" evidence="6">
    <location>
        <begin position="392"/>
        <end position="413"/>
    </location>
</feature>
<organism evidence="7 8">
    <name type="scientific">Paludibacter jiangxiensis</name>
    <dbReference type="NCBI Taxonomy" id="681398"/>
    <lineage>
        <taxon>Bacteria</taxon>
        <taxon>Pseudomonadati</taxon>
        <taxon>Bacteroidota</taxon>
        <taxon>Bacteroidia</taxon>
        <taxon>Bacteroidales</taxon>
        <taxon>Paludibacteraceae</taxon>
        <taxon>Paludibacter</taxon>
    </lineage>
</organism>
<feature type="transmembrane region" description="Helical" evidence="6">
    <location>
        <begin position="56"/>
        <end position="77"/>
    </location>
</feature>
<dbReference type="GO" id="GO:0005886">
    <property type="term" value="C:plasma membrane"/>
    <property type="evidence" value="ECO:0007669"/>
    <property type="project" value="UniProtKB-SubCell"/>
</dbReference>
<dbReference type="OrthoDB" id="9815702at2"/>
<feature type="transmembrane region" description="Helical" evidence="6">
    <location>
        <begin position="332"/>
        <end position="356"/>
    </location>
</feature>
<feature type="transmembrane region" description="Helical" evidence="6">
    <location>
        <begin position="98"/>
        <end position="120"/>
    </location>
</feature>
<feature type="transmembrane region" description="Helical" evidence="6">
    <location>
        <begin position="156"/>
        <end position="176"/>
    </location>
</feature>
<evidence type="ECO:0000313" key="8">
    <source>
        <dbReference type="Proteomes" id="UP000076586"/>
    </source>
</evidence>
<dbReference type="Pfam" id="PF01943">
    <property type="entry name" value="Polysacc_synt"/>
    <property type="match status" value="1"/>
</dbReference>
<keyword evidence="5 6" id="KW-0472">Membrane</keyword>
<evidence type="ECO:0000313" key="7">
    <source>
        <dbReference type="EMBL" id="GAT62310.1"/>
    </source>
</evidence>
<accession>A0A170Z3T6</accession>
<evidence type="ECO:0000256" key="2">
    <source>
        <dbReference type="ARBA" id="ARBA00022475"/>
    </source>
</evidence>
<feature type="transmembrane region" description="Helical" evidence="6">
    <location>
        <begin position="297"/>
        <end position="320"/>
    </location>
</feature>
<keyword evidence="8" id="KW-1185">Reference proteome</keyword>
<evidence type="ECO:0000256" key="6">
    <source>
        <dbReference type="SAM" id="Phobius"/>
    </source>
</evidence>
<dbReference type="STRING" id="681398.PJIAN_1903"/>
<comment type="caution">
    <text evidence="7">The sequence shown here is derived from an EMBL/GenBank/DDBJ whole genome shotgun (WGS) entry which is preliminary data.</text>
</comment>
<dbReference type="EMBL" id="BDCR01000001">
    <property type="protein sequence ID" value="GAT62310.1"/>
    <property type="molecule type" value="Genomic_DNA"/>
</dbReference>
<keyword evidence="4 6" id="KW-1133">Transmembrane helix</keyword>
<dbReference type="AlphaFoldDB" id="A0A170Z3T6"/>
<dbReference type="PANTHER" id="PTHR30250">
    <property type="entry name" value="PST FAMILY PREDICTED COLANIC ACID TRANSPORTER"/>
    <property type="match status" value="1"/>
</dbReference>
<feature type="transmembrane region" description="Helical" evidence="6">
    <location>
        <begin position="368"/>
        <end position="386"/>
    </location>
</feature>
<dbReference type="InterPro" id="IPR002797">
    <property type="entry name" value="Polysacc_synth"/>
</dbReference>
<reference evidence="8" key="2">
    <citation type="journal article" date="2017" name="Genome Announc.">
        <title>Draft genome sequence of Paludibacter jiangxiensis NM7(T), a propionate-producing fermentative bacterium.</title>
        <authorList>
            <person name="Qiu Y.-L."/>
            <person name="Tourlousse D.M."/>
            <person name="Matsuura N."/>
            <person name="Ohashi A."/>
            <person name="Sekiguchi Y."/>
        </authorList>
    </citation>
    <scope>NUCLEOTIDE SEQUENCE [LARGE SCALE GENOMIC DNA]</scope>
    <source>
        <strain evidence="8">NM7</strain>
    </source>
</reference>
<dbReference type="Proteomes" id="UP000076586">
    <property type="component" value="Unassembled WGS sequence"/>
</dbReference>
<evidence type="ECO:0000256" key="1">
    <source>
        <dbReference type="ARBA" id="ARBA00004651"/>
    </source>
</evidence>
<dbReference type="PANTHER" id="PTHR30250:SF11">
    <property type="entry name" value="O-ANTIGEN TRANSPORTER-RELATED"/>
    <property type="match status" value="1"/>
</dbReference>
<keyword evidence="2" id="KW-1003">Cell membrane</keyword>
<dbReference type="InterPro" id="IPR050833">
    <property type="entry name" value="Poly_Biosynth_Transport"/>
</dbReference>
<dbReference type="CDD" id="cd13128">
    <property type="entry name" value="MATE_Wzx_like"/>
    <property type="match status" value="1"/>
</dbReference>
<evidence type="ECO:0000256" key="5">
    <source>
        <dbReference type="ARBA" id="ARBA00023136"/>
    </source>
</evidence>
<dbReference type="RefSeq" id="WP_068702389.1">
    <property type="nucleotide sequence ID" value="NZ_BDCR01000001.1"/>
</dbReference>
<feature type="transmembrane region" description="Helical" evidence="6">
    <location>
        <begin position="182"/>
        <end position="206"/>
    </location>
</feature>
<name>A0A170Z3T6_9BACT</name>
<reference evidence="8" key="1">
    <citation type="submission" date="2016-04" db="EMBL/GenBank/DDBJ databases">
        <title>Draft genome sequence of Paludibacter jiangxiensis strain NM7.</title>
        <authorList>
            <person name="Qiu Y."/>
            <person name="Matsuura N."/>
            <person name="Ohashi A."/>
            <person name="Tourlousse M.D."/>
            <person name="Sekiguchi Y."/>
        </authorList>
    </citation>
    <scope>NUCLEOTIDE SEQUENCE [LARGE SCALE GENOMIC DNA]</scope>
    <source>
        <strain evidence="8">NM7</strain>
    </source>
</reference>
<keyword evidence="3 6" id="KW-0812">Transmembrane</keyword>
<sequence>MLITKNTIIEKLSNNKSIIQNFSYLSALQLINLLIPLATYPYLIRVIGKETFGTVVFAQAIVNYLVILVGFGFNISATRFVSIYRDDKKKLSEIVSSVFVLKSLLLVIAFIILSVLLFWIPRTRGYEILFFVSMWACVYEVIFPIWYYQGLEKMQYITFITLISRLIFVFLIFVLIHQSSDFLLIPAIYGIGAIVAGAVSLYFIFVRHNISFRWQKISTLRYYFIDSVPIFISSASASIYVNANKIITGTFLGMTEVAYYDLAEKITTLLKQPLSILNQSIFPKISKEKNIIFIKKIFKLSLLGNTILSTIAILMSKYIILFFGGRQMIDSQLTTCILATTVPVIAMNNIFAIQILIPFGYTRTFSKIIAGGAFFYFIQVTCLYLISCFSIINISIVTLFTEIFVTLAAYFYCKKYRIWH</sequence>
<protein>
    <submittedName>
        <fullName evidence="7">Polysaccharide transporter, PST family</fullName>
    </submittedName>
</protein>
<evidence type="ECO:0000256" key="4">
    <source>
        <dbReference type="ARBA" id="ARBA00022989"/>
    </source>
</evidence>
<proteinExistence type="predicted"/>
<comment type="subcellular location">
    <subcellularLocation>
        <location evidence="1">Cell membrane</location>
        <topology evidence="1">Multi-pass membrane protein</topology>
    </subcellularLocation>
</comment>
<feature type="transmembrane region" description="Helical" evidence="6">
    <location>
        <begin position="126"/>
        <end position="147"/>
    </location>
</feature>